<dbReference type="NCBIfam" id="NF001399">
    <property type="entry name" value="PRK00283.1"/>
    <property type="match status" value="1"/>
</dbReference>
<proteinExistence type="inferred from homology"/>
<dbReference type="InterPro" id="IPR010998">
    <property type="entry name" value="Integrase_recombinase_N"/>
</dbReference>
<comment type="function">
    <text evidence="11">Site-specific tyrosine recombinase, which acts by catalyzing the cutting and rejoining of the recombining DNA molecules. The XerC-XerD complex is essential to convert dimers of the bacterial chromosome into monomers to permit their segregation at cell division. It also contributes to the segregational stability of plasmids.</text>
</comment>
<dbReference type="HAMAP" id="MF_01807">
    <property type="entry name" value="Recomb_XerD"/>
    <property type="match status" value="1"/>
</dbReference>
<dbReference type="GO" id="GO:0007059">
    <property type="term" value="P:chromosome segregation"/>
    <property type="evidence" value="ECO:0007669"/>
    <property type="project" value="UniProtKB-UniRule"/>
</dbReference>
<keyword evidence="6 11" id="KW-0159">Chromosome partition</keyword>
<keyword evidence="7 11" id="KW-0229">DNA integration</keyword>
<accession>A0A839SXH6</accession>
<dbReference type="Pfam" id="PF00589">
    <property type="entry name" value="Phage_integrase"/>
    <property type="match status" value="1"/>
</dbReference>
<reference evidence="14 15" key="1">
    <citation type="submission" date="2020-08" db="EMBL/GenBank/DDBJ databases">
        <title>Genomic Encyclopedia of Type Strains, Phase III (KMG-III): the genomes of soil and plant-associated and newly described type strains.</title>
        <authorList>
            <person name="Whitman W."/>
        </authorList>
    </citation>
    <scope>NUCLEOTIDE SEQUENCE [LARGE SCALE GENOMIC DNA]</scope>
    <source>
        <strain evidence="14 15">CECT 8803</strain>
    </source>
</reference>
<name>A0A839SXH6_9PROT</name>
<dbReference type="InterPro" id="IPR044068">
    <property type="entry name" value="CB"/>
</dbReference>
<evidence type="ECO:0000259" key="12">
    <source>
        <dbReference type="PROSITE" id="PS51898"/>
    </source>
</evidence>
<evidence type="ECO:0000259" key="13">
    <source>
        <dbReference type="PROSITE" id="PS51900"/>
    </source>
</evidence>
<feature type="active site" evidence="11">
    <location>
        <position position="260"/>
    </location>
</feature>
<dbReference type="InterPro" id="IPR023009">
    <property type="entry name" value="Tyrosine_recombinase_XerC/XerD"/>
</dbReference>
<comment type="caution">
    <text evidence="14">The sequence shown here is derived from an EMBL/GenBank/DDBJ whole genome shotgun (WGS) entry which is preliminary data.</text>
</comment>
<dbReference type="Proteomes" id="UP000581135">
    <property type="component" value="Unassembled WGS sequence"/>
</dbReference>
<gene>
    <name evidence="11" type="primary">xerD</name>
    <name evidence="14" type="ORF">FHR98_002650</name>
</gene>
<comment type="subcellular location">
    <subcellularLocation>
        <location evidence="1 11">Cytoplasm</location>
    </subcellularLocation>
</comment>
<feature type="active site" evidence="11">
    <location>
        <position position="163"/>
    </location>
</feature>
<dbReference type="PANTHER" id="PTHR30349:SF90">
    <property type="entry name" value="TYROSINE RECOMBINASE XERD"/>
    <property type="match status" value="1"/>
</dbReference>
<dbReference type="InterPro" id="IPR011932">
    <property type="entry name" value="Recomb_XerD"/>
</dbReference>
<protein>
    <recommendedName>
        <fullName evidence="3 11">Tyrosine recombinase XerD</fullName>
    </recommendedName>
</protein>
<evidence type="ECO:0000256" key="11">
    <source>
        <dbReference type="HAMAP-Rule" id="MF_01807"/>
    </source>
</evidence>
<evidence type="ECO:0000313" key="14">
    <source>
        <dbReference type="EMBL" id="MBB3066344.1"/>
    </source>
</evidence>
<dbReference type="GO" id="GO:0051301">
    <property type="term" value="P:cell division"/>
    <property type="evidence" value="ECO:0007669"/>
    <property type="project" value="UniProtKB-KW"/>
</dbReference>
<evidence type="ECO:0000256" key="7">
    <source>
        <dbReference type="ARBA" id="ARBA00022908"/>
    </source>
</evidence>
<dbReference type="EMBL" id="JACHXA010000008">
    <property type="protein sequence ID" value="MBB3066344.1"/>
    <property type="molecule type" value="Genomic_DNA"/>
</dbReference>
<dbReference type="PROSITE" id="PS51898">
    <property type="entry name" value="TYR_RECOMBINASE"/>
    <property type="match status" value="1"/>
</dbReference>
<dbReference type="InterPro" id="IPR011010">
    <property type="entry name" value="DNA_brk_join_enz"/>
</dbReference>
<keyword evidence="8 11" id="KW-0238">DNA-binding</keyword>
<feature type="active site" description="O-(3'-phospho-DNA)-tyrosine intermediate" evidence="11">
    <location>
        <position position="295"/>
    </location>
</feature>
<dbReference type="InterPro" id="IPR013762">
    <property type="entry name" value="Integrase-like_cat_sf"/>
</dbReference>
<keyword evidence="10 11" id="KW-0131">Cell cycle</keyword>
<feature type="domain" description="Tyr recombinase" evidence="12">
    <location>
        <begin position="122"/>
        <end position="308"/>
    </location>
</feature>
<evidence type="ECO:0000256" key="5">
    <source>
        <dbReference type="ARBA" id="ARBA00022618"/>
    </source>
</evidence>
<dbReference type="InterPro" id="IPR050090">
    <property type="entry name" value="Tyrosine_recombinase_XerCD"/>
</dbReference>
<dbReference type="Gene3D" id="1.10.150.130">
    <property type="match status" value="1"/>
</dbReference>
<feature type="active site" evidence="11">
    <location>
        <position position="286"/>
    </location>
</feature>
<dbReference type="SUPFAM" id="SSF56349">
    <property type="entry name" value="DNA breaking-rejoining enzymes"/>
    <property type="match status" value="1"/>
</dbReference>
<evidence type="ECO:0000256" key="4">
    <source>
        <dbReference type="ARBA" id="ARBA00022490"/>
    </source>
</evidence>
<evidence type="ECO:0000256" key="2">
    <source>
        <dbReference type="ARBA" id="ARBA00010450"/>
    </source>
</evidence>
<evidence type="ECO:0000256" key="6">
    <source>
        <dbReference type="ARBA" id="ARBA00022829"/>
    </source>
</evidence>
<dbReference type="NCBIfam" id="TIGR02225">
    <property type="entry name" value="recomb_XerD"/>
    <property type="match status" value="1"/>
</dbReference>
<dbReference type="PROSITE" id="PS51900">
    <property type="entry name" value="CB"/>
    <property type="match status" value="1"/>
</dbReference>
<evidence type="ECO:0000256" key="9">
    <source>
        <dbReference type="ARBA" id="ARBA00023172"/>
    </source>
</evidence>
<comment type="subunit">
    <text evidence="11">Forms a cyclic heterotetrameric complex composed of two molecules of XerC and two molecules of XerD.</text>
</comment>
<dbReference type="Pfam" id="PF02899">
    <property type="entry name" value="Phage_int_SAM_1"/>
    <property type="match status" value="1"/>
</dbReference>
<dbReference type="GO" id="GO:0009037">
    <property type="term" value="F:tyrosine-based site-specific recombinase activity"/>
    <property type="evidence" value="ECO:0007669"/>
    <property type="project" value="UniProtKB-UniRule"/>
</dbReference>
<dbReference type="InterPro" id="IPR004107">
    <property type="entry name" value="Integrase_SAM-like_N"/>
</dbReference>
<feature type="active site" evidence="11">
    <location>
        <position position="187"/>
    </location>
</feature>
<dbReference type="RefSeq" id="WP_183417167.1">
    <property type="nucleotide sequence ID" value="NZ_JACHXA010000008.1"/>
</dbReference>
<dbReference type="AlphaFoldDB" id="A0A839SXH6"/>
<keyword evidence="9 11" id="KW-0233">DNA recombination</keyword>
<organism evidence="14 15">
    <name type="scientific">Limibacillus halophilus</name>
    <dbReference type="NCBI Taxonomy" id="1579333"/>
    <lineage>
        <taxon>Bacteria</taxon>
        <taxon>Pseudomonadati</taxon>
        <taxon>Pseudomonadota</taxon>
        <taxon>Alphaproteobacteria</taxon>
        <taxon>Rhodospirillales</taxon>
        <taxon>Rhodovibrionaceae</taxon>
        <taxon>Limibacillus</taxon>
    </lineage>
</organism>
<evidence type="ECO:0000313" key="15">
    <source>
        <dbReference type="Proteomes" id="UP000581135"/>
    </source>
</evidence>
<dbReference type="CDD" id="cd00798">
    <property type="entry name" value="INT_XerDC_C"/>
    <property type="match status" value="1"/>
</dbReference>
<evidence type="ECO:0000256" key="1">
    <source>
        <dbReference type="ARBA" id="ARBA00004496"/>
    </source>
</evidence>
<dbReference type="InterPro" id="IPR002104">
    <property type="entry name" value="Integrase_catalytic"/>
</dbReference>
<dbReference type="Gene3D" id="1.10.443.10">
    <property type="entry name" value="Intergrase catalytic core"/>
    <property type="match status" value="1"/>
</dbReference>
<dbReference type="PANTHER" id="PTHR30349">
    <property type="entry name" value="PHAGE INTEGRASE-RELATED"/>
    <property type="match status" value="1"/>
</dbReference>
<keyword evidence="4 11" id="KW-0963">Cytoplasm</keyword>
<evidence type="ECO:0000256" key="10">
    <source>
        <dbReference type="ARBA" id="ARBA00023306"/>
    </source>
</evidence>
<dbReference type="GO" id="GO:0005737">
    <property type="term" value="C:cytoplasm"/>
    <property type="evidence" value="ECO:0007669"/>
    <property type="project" value="UniProtKB-SubCell"/>
</dbReference>
<dbReference type="GO" id="GO:0006313">
    <property type="term" value="P:DNA transposition"/>
    <property type="evidence" value="ECO:0007669"/>
    <property type="project" value="UniProtKB-UniRule"/>
</dbReference>
<keyword evidence="15" id="KW-1185">Reference proteome</keyword>
<dbReference type="HAMAP" id="MF_01808">
    <property type="entry name" value="Recomb_XerC_XerD"/>
    <property type="match status" value="1"/>
</dbReference>
<feature type="domain" description="Core-binding (CB)" evidence="13">
    <location>
        <begin position="16"/>
        <end position="101"/>
    </location>
</feature>
<dbReference type="GO" id="GO:0003677">
    <property type="term" value="F:DNA binding"/>
    <property type="evidence" value="ECO:0007669"/>
    <property type="project" value="UniProtKB-UniRule"/>
</dbReference>
<evidence type="ECO:0000256" key="8">
    <source>
        <dbReference type="ARBA" id="ARBA00023125"/>
    </source>
</evidence>
<keyword evidence="5 11" id="KW-0132">Cell division</keyword>
<sequence>MSAEDSAGAGGAGHLQGSARDIDSFLEMLEAERGASLNTQESYRRDLKKVAIFLGGKRISLRQAAAEDLRAFLGRQKDAGMAARTVARRLSTIRQFYLFLYTEGWRSDNPASDLDSPRQGRSLPKILSEKEVDALLEAARRKEGFEGARLVALLELLYATGMRVSELVALPQAAAARDPQVLTVRGKGDKERIVPLSEAARGALKDYLAARADILPKGKSSPWLFFSRSSSGHLTRHRVAQLLKALAVDANIEPTKVSPHVLRHAFASHLLAHGADLRSVQQMLGHADISTTQIYTHVLDERLRRLVDDHHPLAKGLLDPS</sequence>
<evidence type="ECO:0000256" key="3">
    <source>
        <dbReference type="ARBA" id="ARBA00015810"/>
    </source>
</evidence>
<comment type="similarity">
    <text evidence="2 11">Belongs to the 'phage' integrase family. XerD subfamily.</text>
</comment>
<feature type="active site" evidence="11">
    <location>
        <position position="263"/>
    </location>
</feature>